<dbReference type="eggNOG" id="COG1957">
    <property type="taxonomic scope" value="Bacteria"/>
</dbReference>
<evidence type="ECO:0000313" key="2">
    <source>
        <dbReference type="EMBL" id="CCH87626.1"/>
    </source>
</evidence>
<dbReference type="OrthoDB" id="2530052at2"/>
<feature type="domain" description="Inosine/uridine-preferring nucleoside hydrolase" evidence="1">
    <location>
        <begin position="11"/>
        <end position="193"/>
    </location>
</feature>
<dbReference type="OMA" id="NDWAGDP"/>
<dbReference type="HOGENOM" id="CLU_078738_0_0_11"/>
<sequence length="278" mass="29268">MTLRIAERCRVVVDNDWAGDPDGLVALAHHLLSRANRVVAVTGSANSPVFGPPAGTAAAGARLAQELVDLVDGPHRPLVAAGCDVPVGGGDTASAAADAVVAEARRDDPLPLFLVCAGPLTNVAQALRQAPDVAARLTLVWVAVKGDPDAPEYNRDTDPQAAAEVLGRAELAVRQFPLETYRRCAASVAELEHDLGGAGRVGAWLWQRFTSLPLPDFVELGEVWPLGDSPPVLVTALDDASSTWTGPATRRVCTDVDGRLLVADLLARLRLHERRTAG</sequence>
<dbReference type="EMBL" id="FO203431">
    <property type="protein sequence ID" value="CCH87626.1"/>
    <property type="molecule type" value="Genomic_DNA"/>
</dbReference>
<evidence type="ECO:0000259" key="1">
    <source>
        <dbReference type="Pfam" id="PF01156"/>
    </source>
</evidence>
<reference evidence="2 3" key="1">
    <citation type="journal article" date="2012" name="J. Bacteriol.">
        <title>Genome Sequence of Radiation-Resistant Modestobacter marinus Strain BC501, a Representative Actinobacterium That Thrives on Calcareous Stone Surfaces.</title>
        <authorList>
            <person name="Normand P."/>
            <person name="Gury J."/>
            <person name="Pujic P."/>
            <person name="Chouaia B."/>
            <person name="Crotti E."/>
            <person name="Brusetti L."/>
            <person name="Daffonchio D."/>
            <person name="Vacherie B."/>
            <person name="Barbe V."/>
            <person name="Medigue C."/>
            <person name="Calteau A."/>
            <person name="Ghodhbane-Gtari F."/>
            <person name="Essoussi I."/>
            <person name="Nouioui I."/>
            <person name="Abbassi-Ghozzi I."/>
            <person name="Gtari M."/>
        </authorList>
    </citation>
    <scope>NUCLEOTIDE SEQUENCE [LARGE SCALE GENOMIC DNA]</scope>
    <source>
        <strain evidence="3">BC 501</strain>
    </source>
</reference>
<evidence type="ECO:0000313" key="3">
    <source>
        <dbReference type="Proteomes" id="UP000006461"/>
    </source>
</evidence>
<proteinExistence type="predicted"/>
<gene>
    <name evidence="2" type="ordered locus">MODMU_2191</name>
</gene>
<keyword evidence="2" id="KW-0378">Hydrolase</keyword>
<keyword evidence="3" id="KW-1185">Reference proteome</keyword>
<dbReference type="GO" id="GO:0016799">
    <property type="term" value="F:hydrolase activity, hydrolyzing N-glycosyl compounds"/>
    <property type="evidence" value="ECO:0007669"/>
    <property type="project" value="InterPro"/>
</dbReference>
<dbReference type="InterPro" id="IPR036452">
    <property type="entry name" value="Ribo_hydro-like"/>
</dbReference>
<dbReference type="AlphaFoldDB" id="I4EW63"/>
<name>I4EW63_MODI5</name>
<dbReference type="SUPFAM" id="SSF53590">
    <property type="entry name" value="Nucleoside hydrolase"/>
    <property type="match status" value="1"/>
</dbReference>
<dbReference type="InterPro" id="IPR001910">
    <property type="entry name" value="Inosine/uridine_hydrolase_dom"/>
</dbReference>
<dbReference type="Gene3D" id="3.90.245.10">
    <property type="entry name" value="Ribonucleoside hydrolase-like"/>
    <property type="match status" value="1"/>
</dbReference>
<protein>
    <submittedName>
        <fullName evidence="2">Inosine/uridine-preferring nucleoside hydrolase</fullName>
    </submittedName>
</protein>
<accession>I4EW63</accession>
<organism evidence="2 3">
    <name type="scientific">Modestobacter italicus (strain DSM 44449 / CECT 9708 / BC 501)</name>
    <dbReference type="NCBI Taxonomy" id="2732864"/>
    <lineage>
        <taxon>Bacteria</taxon>
        <taxon>Bacillati</taxon>
        <taxon>Actinomycetota</taxon>
        <taxon>Actinomycetes</taxon>
        <taxon>Geodermatophilales</taxon>
        <taxon>Geodermatophilaceae</taxon>
        <taxon>Modestobacter</taxon>
    </lineage>
</organism>
<dbReference type="PATRIC" id="fig|477641.3.peg.2085"/>
<dbReference type="Pfam" id="PF01156">
    <property type="entry name" value="IU_nuc_hydro"/>
    <property type="match status" value="1"/>
</dbReference>
<dbReference type="KEGG" id="mmar:MODMU_2191"/>
<dbReference type="Proteomes" id="UP000006461">
    <property type="component" value="Chromosome"/>
</dbReference>
<dbReference type="STRING" id="477641.MODMU_2191"/>